<dbReference type="AlphaFoldDB" id="A0A4P7QDY0"/>
<name>A0A4P7QDY0_9CORY</name>
<evidence type="ECO:0000313" key="2">
    <source>
        <dbReference type="Proteomes" id="UP000296352"/>
    </source>
</evidence>
<dbReference type="KEGG" id="cee:CENDO_00980"/>
<dbReference type="EMBL" id="CP039247">
    <property type="protein sequence ID" value="QCB27500.1"/>
    <property type="molecule type" value="Genomic_DNA"/>
</dbReference>
<accession>A0A4P7QDY0</accession>
<evidence type="ECO:0000313" key="1">
    <source>
        <dbReference type="EMBL" id="QCB27500.1"/>
    </source>
</evidence>
<reference evidence="1 2" key="1">
    <citation type="submission" date="2019-04" db="EMBL/GenBank/DDBJ databases">
        <title>Corynebacterium endometrii sp. nov., isolated from the uterus of a cow with endometritis.</title>
        <authorList>
            <person name="Ballas P."/>
            <person name="Ruckert C."/>
            <person name="Wagener K."/>
            <person name="Drillich M."/>
            <person name="Kaempfer P."/>
            <person name="Busse H.-J."/>
            <person name="Ehling-Schulz M."/>
        </authorList>
    </citation>
    <scope>NUCLEOTIDE SEQUENCE [LARGE SCALE GENOMIC DNA]</scope>
    <source>
        <strain evidence="1 2">LMM-1653</strain>
    </source>
</reference>
<keyword evidence="2" id="KW-1185">Reference proteome</keyword>
<organism evidence="1 2">
    <name type="scientific">Corynebacterium endometrii</name>
    <dbReference type="NCBI Taxonomy" id="2488819"/>
    <lineage>
        <taxon>Bacteria</taxon>
        <taxon>Bacillati</taxon>
        <taxon>Actinomycetota</taxon>
        <taxon>Actinomycetes</taxon>
        <taxon>Mycobacteriales</taxon>
        <taxon>Corynebacteriaceae</taxon>
        <taxon>Corynebacterium</taxon>
    </lineage>
</organism>
<dbReference type="OrthoDB" id="4426448at2"/>
<dbReference type="Proteomes" id="UP000296352">
    <property type="component" value="Chromosome"/>
</dbReference>
<proteinExistence type="predicted"/>
<gene>
    <name evidence="1" type="ORF">CENDO_00980</name>
</gene>
<sequence>MAWPPAFCSRPWRSWRHKTINREETALWLDQAIPAPLEFKYVDGRHLGLASLEGGQSLAVTTEFSQVDTGLQLADASSTDVRTELLAVARGTQADVAAVVLGAAESLEKAQGIIPAQPGVMLPSIVDIEGMSVKHGLLIAPYLWGGDSPQFTEPGRMTLVCQLLMLTDSEYAFVVEEGVAAFQAAAEEHGIDLLDYARANE</sequence>
<protein>
    <submittedName>
        <fullName evidence="1">Suppressor of fused protein (SUFU)</fullName>
    </submittedName>
</protein>